<keyword evidence="3" id="KW-1185">Reference proteome</keyword>
<sequence length="240" mass="27136">MKILKGLFSTFLFMICIMPANSQISSTSGLDFKNIYENEDDDTDQQEKNSIKIYAGTSLNSEGRFFSGFLGAEYEIKMHDFLGLGLNLKSGKQSLNDEELWGTSASYEPVFKGWQLFDADMTALTVAPKFYLLLDNETGLRLFAEAGMGIYFMKSEGKLIDENEKVMFSGEQKFNAQFYYNINAGVEMRLLKKLSMGVALGGENADFSNAYKRLKWNETTQKSGAPSAELQYTFYAKFHF</sequence>
<evidence type="ECO:0000313" key="3">
    <source>
        <dbReference type="Proteomes" id="UP000184164"/>
    </source>
</evidence>
<proteinExistence type="predicted"/>
<gene>
    <name evidence="2" type="ORF">SAMN05444274_102426</name>
</gene>
<evidence type="ECO:0008006" key="4">
    <source>
        <dbReference type="Google" id="ProtNLM"/>
    </source>
</evidence>
<feature type="signal peptide" evidence="1">
    <location>
        <begin position="1"/>
        <end position="22"/>
    </location>
</feature>
<dbReference type="EMBL" id="FQUM01000002">
    <property type="protein sequence ID" value="SHE79770.1"/>
    <property type="molecule type" value="Genomic_DNA"/>
</dbReference>
<evidence type="ECO:0000256" key="1">
    <source>
        <dbReference type="SAM" id="SignalP"/>
    </source>
</evidence>
<reference evidence="2 3" key="1">
    <citation type="submission" date="2016-11" db="EMBL/GenBank/DDBJ databases">
        <authorList>
            <person name="Jaros S."/>
            <person name="Januszkiewicz K."/>
            <person name="Wedrychowicz H."/>
        </authorList>
    </citation>
    <scope>NUCLEOTIDE SEQUENCE [LARGE SCALE GENOMIC DNA]</scope>
    <source>
        <strain evidence="2 3">DSM 26910</strain>
    </source>
</reference>
<organism evidence="2 3">
    <name type="scientific">Mariniphaga anaerophila</name>
    <dbReference type="NCBI Taxonomy" id="1484053"/>
    <lineage>
        <taxon>Bacteria</taxon>
        <taxon>Pseudomonadati</taxon>
        <taxon>Bacteroidota</taxon>
        <taxon>Bacteroidia</taxon>
        <taxon>Marinilabiliales</taxon>
        <taxon>Prolixibacteraceae</taxon>
        <taxon>Mariniphaga</taxon>
    </lineage>
</organism>
<accession>A0A1M4WF24</accession>
<dbReference type="Proteomes" id="UP000184164">
    <property type="component" value="Unassembled WGS sequence"/>
</dbReference>
<name>A0A1M4WF24_9BACT</name>
<dbReference type="OrthoDB" id="9831434at2"/>
<dbReference type="STRING" id="1484053.SAMN05444274_102426"/>
<dbReference type="AlphaFoldDB" id="A0A1M4WF24"/>
<dbReference type="SUPFAM" id="SSF56925">
    <property type="entry name" value="OMPA-like"/>
    <property type="match status" value="1"/>
</dbReference>
<dbReference type="InterPro" id="IPR011250">
    <property type="entry name" value="OMP/PagP_B-barrel"/>
</dbReference>
<dbReference type="Gene3D" id="2.40.160.20">
    <property type="match status" value="1"/>
</dbReference>
<protein>
    <recommendedName>
        <fullName evidence="4">Outer membrane protein beta-barrel domain-containing protein</fullName>
    </recommendedName>
</protein>
<dbReference type="RefSeq" id="WP_072999617.1">
    <property type="nucleotide sequence ID" value="NZ_FQUM01000002.1"/>
</dbReference>
<keyword evidence="1" id="KW-0732">Signal</keyword>
<evidence type="ECO:0000313" key="2">
    <source>
        <dbReference type="EMBL" id="SHE79770.1"/>
    </source>
</evidence>
<feature type="chain" id="PRO_5012974058" description="Outer membrane protein beta-barrel domain-containing protein" evidence="1">
    <location>
        <begin position="23"/>
        <end position="240"/>
    </location>
</feature>